<accession>A0AAP8EZA8</accession>
<evidence type="ECO:0000256" key="7">
    <source>
        <dbReference type="RuleBase" id="RU004504"/>
    </source>
</evidence>
<keyword evidence="9" id="KW-0032">Aminotransferase</keyword>
<dbReference type="GO" id="GO:0019265">
    <property type="term" value="P:glycine biosynthetic process, by transamination of glyoxylate"/>
    <property type="evidence" value="ECO:0007669"/>
    <property type="project" value="TreeGrafter"/>
</dbReference>
<proteinExistence type="inferred from homology"/>
<evidence type="ECO:0000256" key="1">
    <source>
        <dbReference type="ARBA" id="ARBA00001933"/>
    </source>
</evidence>
<comment type="cofactor">
    <cofactor evidence="1 5 7">
        <name>pyridoxal 5'-phosphate</name>
        <dbReference type="ChEBI" id="CHEBI:597326"/>
    </cofactor>
</comment>
<dbReference type="EMBL" id="NUSY01000057">
    <property type="protein sequence ID" value="PHE05828.1"/>
    <property type="molecule type" value="Genomic_DNA"/>
</dbReference>
<dbReference type="InterPro" id="IPR015421">
    <property type="entry name" value="PyrdxlP-dep_Trfase_major"/>
</dbReference>
<keyword evidence="3 5" id="KW-0663">Pyridoxal phosphate</keyword>
<evidence type="ECO:0000313" key="9">
    <source>
        <dbReference type="EMBL" id="PHE05828.1"/>
    </source>
</evidence>
<organism evidence="9 10">
    <name type="scientific">Bacillus toyonensis</name>
    <dbReference type="NCBI Taxonomy" id="155322"/>
    <lineage>
        <taxon>Bacteria</taxon>
        <taxon>Bacillati</taxon>
        <taxon>Bacillota</taxon>
        <taxon>Bacilli</taxon>
        <taxon>Bacillales</taxon>
        <taxon>Bacillaceae</taxon>
        <taxon>Bacillus</taxon>
        <taxon>Bacillus cereus group</taxon>
    </lineage>
</organism>
<dbReference type="PROSITE" id="PS00595">
    <property type="entry name" value="AA_TRANSFER_CLASS_5"/>
    <property type="match status" value="1"/>
</dbReference>
<dbReference type="GO" id="GO:0004760">
    <property type="term" value="F:L-serine-pyruvate transaminase activity"/>
    <property type="evidence" value="ECO:0007669"/>
    <property type="project" value="TreeGrafter"/>
</dbReference>
<dbReference type="Gene3D" id="3.40.640.10">
    <property type="entry name" value="Type I PLP-dependent aspartate aminotransferase-like (Major domain)"/>
    <property type="match status" value="1"/>
</dbReference>
<dbReference type="Pfam" id="PF00266">
    <property type="entry name" value="Aminotran_5"/>
    <property type="match status" value="1"/>
</dbReference>
<comment type="caution">
    <text evidence="9">The sequence shown here is derived from an EMBL/GenBank/DDBJ whole genome shotgun (WGS) entry which is preliminary data.</text>
</comment>
<dbReference type="Gene3D" id="3.90.1150.10">
    <property type="entry name" value="Aspartate Aminotransferase, domain 1"/>
    <property type="match status" value="1"/>
</dbReference>
<dbReference type="PANTHER" id="PTHR21152:SF40">
    <property type="entry name" value="ALANINE--GLYOXYLATE AMINOTRANSFERASE"/>
    <property type="match status" value="1"/>
</dbReference>
<feature type="modified residue" description="N6-(pyridoxal phosphate)lysine" evidence="5">
    <location>
        <position position="190"/>
    </location>
</feature>
<evidence type="ECO:0000256" key="2">
    <source>
        <dbReference type="ARBA" id="ARBA00009236"/>
    </source>
</evidence>
<evidence type="ECO:0000313" key="10">
    <source>
        <dbReference type="Proteomes" id="UP000224044"/>
    </source>
</evidence>
<reference evidence="9 10" key="1">
    <citation type="submission" date="2017-09" db="EMBL/GenBank/DDBJ databases">
        <title>Large-scale bioinformatics analysis of Bacillus genomes uncovers conserved roles of natural products in bacterial physiology.</title>
        <authorList>
            <consortium name="Agbiome Team Llc"/>
            <person name="Bleich R.M."/>
            <person name="Grubbs K.J."/>
            <person name="Santa Maria K.C."/>
            <person name="Allen S.E."/>
            <person name="Farag S."/>
            <person name="Shank E.A."/>
            <person name="Bowers A."/>
        </authorList>
    </citation>
    <scope>NUCLEOTIDE SEQUENCE [LARGE SCALE GENOMIC DNA]</scope>
    <source>
        <strain evidence="9 10">AFS042148</strain>
    </source>
</reference>
<dbReference type="Proteomes" id="UP000224044">
    <property type="component" value="Unassembled WGS sequence"/>
</dbReference>
<dbReference type="GO" id="GO:0008453">
    <property type="term" value="F:alanine-glyoxylate transaminase activity"/>
    <property type="evidence" value="ECO:0007669"/>
    <property type="project" value="TreeGrafter"/>
</dbReference>
<protein>
    <submittedName>
        <fullName evidence="9">Alanine--glyoxylate aminotransferase family protein</fullName>
    </submittedName>
</protein>
<dbReference type="InterPro" id="IPR000192">
    <property type="entry name" value="Aminotrans_V_dom"/>
</dbReference>
<keyword evidence="9" id="KW-0808">Transferase</keyword>
<dbReference type="InterPro" id="IPR015422">
    <property type="entry name" value="PyrdxlP-dep_Trfase_small"/>
</dbReference>
<dbReference type="InterPro" id="IPR024169">
    <property type="entry name" value="SP_NH2Trfase/AEP_transaminase"/>
</dbReference>
<feature type="domain" description="Aminotransferase class V" evidence="8">
    <location>
        <begin position="38"/>
        <end position="328"/>
    </location>
</feature>
<evidence type="ECO:0000256" key="5">
    <source>
        <dbReference type="PIRSR" id="PIRSR000524-50"/>
    </source>
</evidence>
<dbReference type="InterPro" id="IPR015424">
    <property type="entry name" value="PyrdxlP-dep_Trfase"/>
</dbReference>
<name>A0AAP8EZA8_9BACI</name>
<dbReference type="PANTHER" id="PTHR21152">
    <property type="entry name" value="AMINOTRANSFERASE CLASS V"/>
    <property type="match status" value="1"/>
</dbReference>
<sequence length="391" mass="43152">MMLYKKRLMVPGPTPIPNEVIHAGMQPMIDERTPEFGILFSRLLNNLKEILNTNNDILIFSSSITGACESTIQNLFSSGDRVLIINNGFFAERWIEICKAYGVIVEEIKCGFGQEIDFTAVANKLSLNQDIIATICVFCETSTGMMNDIERLSEIAKGTLTIVDAASGVGVSEIKTDQWNIDVVVSGSQKALMTPPGISFVSVSQRAWQAHRSATLPRFYFDWGKSKKFSQEKYPHTPFTPAISLIFQLDMATTMILNEGLENVYNRHAVLSKATREGMKALGLKLLIETEEVCSAVTAAFLPEGLSAEDFVEDLSRRFGIQITDGAGVYKDKIIRIGHCGYMDPFEIIATISAIEALLVEYDSSVILGEAIKKVQQVFANISTITMMSKG</sequence>
<dbReference type="InterPro" id="IPR020578">
    <property type="entry name" value="Aminotrans_V_PyrdxlP_BS"/>
</dbReference>
<dbReference type="PIRSF" id="PIRSF000524">
    <property type="entry name" value="SPT"/>
    <property type="match status" value="1"/>
</dbReference>
<feature type="binding site" evidence="4">
    <location>
        <position position="336"/>
    </location>
    <ligand>
        <name>substrate</name>
    </ligand>
</feature>
<dbReference type="AlphaFoldDB" id="A0AAP8EZA8"/>
<comment type="similarity">
    <text evidence="2 6">Belongs to the class-V pyridoxal-phosphate-dependent aminotransferase family.</text>
</comment>
<evidence type="ECO:0000256" key="3">
    <source>
        <dbReference type="ARBA" id="ARBA00022898"/>
    </source>
</evidence>
<gene>
    <name evidence="9" type="ORF">COF62_29350</name>
</gene>
<evidence type="ECO:0000256" key="6">
    <source>
        <dbReference type="RuleBase" id="RU004075"/>
    </source>
</evidence>
<dbReference type="SUPFAM" id="SSF53383">
    <property type="entry name" value="PLP-dependent transferases"/>
    <property type="match status" value="1"/>
</dbReference>
<evidence type="ECO:0000259" key="8">
    <source>
        <dbReference type="Pfam" id="PF00266"/>
    </source>
</evidence>
<evidence type="ECO:0000256" key="4">
    <source>
        <dbReference type="PIRSR" id="PIRSR000524-1"/>
    </source>
</evidence>